<feature type="transmembrane region" description="Helical" evidence="2">
    <location>
        <begin position="203"/>
        <end position="227"/>
    </location>
</feature>
<dbReference type="AlphaFoldDB" id="A0A8J3RR05"/>
<proteinExistence type="predicted"/>
<feature type="transmembrane region" description="Helical" evidence="2">
    <location>
        <begin position="141"/>
        <end position="167"/>
    </location>
</feature>
<name>A0A8J3RR05_9ACTN</name>
<reference evidence="3 4" key="1">
    <citation type="submission" date="2021-01" db="EMBL/GenBank/DDBJ databases">
        <title>Whole genome shotgun sequence of Planobispora longispora NBRC 13918.</title>
        <authorList>
            <person name="Komaki H."/>
            <person name="Tamura T."/>
        </authorList>
    </citation>
    <scope>NUCLEOTIDE SEQUENCE [LARGE SCALE GENOMIC DNA]</scope>
    <source>
        <strain evidence="3 4">NBRC 13918</strain>
    </source>
</reference>
<keyword evidence="2" id="KW-0812">Transmembrane</keyword>
<protein>
    <submittedName>
        <fullName evidence="3">Uncharacterized protein</fullName>
    </submittedName>
</protein>
<dbReference type="EMBL" id="BOOH01000037">
    <property type="protein sequence ID" value="GIH78069.1"/>
    <property type="molecule type" value="Genomic_DNA"/>
</dbReference>
<sequence>MTEPDPGQGREQDHGRGQQQEQDQEQEQDQGQGQGREQQQDLQAPQAAGLGTLAQLLGTIVAPTSLLTALLYFFGWNYTYWLFHEFGVNATVLGFSTADYLINSQKVLFVPLTVAALIALVALWAHAALRTRMAAGPLPRLLRHVVPVMVLVGVVLMLAGVASVFTVTTLSRHLAAAPLCLATGVLLLAYARRLHADRAAGRPALAAIAEWAVTFVLVAISLFWAAADYAAAAGTTRAHGLAARLRYEPSAVLYSQNSLSLTAPGVRETLCRDGKAAYRYRYDGLKLIVHSADQYVFLPARWNVSDGVAILLPRSSTLRVEFLRADRAAALPAAC</sequence>
<accession>A0A8J3RR05</accession>
<keyword evidence="2" id="KW-1133">Transmembrane helix</keyword>
<feature type="compositionally biased region" description="Low complexity" evidence="1">
    <location>
        <begin position="29"/>
        <end position="43"/>
    </location>
</feature>
<feature type="transmembrane region" description="Helical" evidence="2">
    <location>
        <begin position="173"/>
        <end position="191"/>
    </location>
</feature>
<feature type="transmembrane region" description="Helical" evidence="2">
    <location>
        <begin position="81"/>
        <end position="102"/>
    </location>
</feature>
<keyword evidence="2" id="KW-0472">Membrane</keyword>
<feature type="region of interest" description="Disordered" evidence="1">
    <location>
        <begin position="1"/>
        <end position="43"/>
    </location>
</feature>
<evidence type="ECO:0000313" key="4">
    <source>
        <dbReference type="Proteomes" id="UP000616724"/>
    </source>
</evidence>
<keyword evidence="4" id="KW-1185">Reference proteome</keyword>
<dbReference type="Proteomes" id="UP000616724">
    <property type="component" value="Unassembled WGS sequence"/>
</dbReference>
<evidence type="ECO:0000256" key="2">
    <source>
        <dbReference type="SAM" id="Phobius"/>
    </source>
</evidence>
<gene>
    <name evidence="3" type="ORF">Plo01_44980</name>
</gene>
<dbReference type="RefSeq" id="WP_203892612.1">
    <property type="nucleotide sequence ID" value="NZ_BOOH01000037.1"/>
</dbReference>
<organism evidence="3 4">
    <name type="scientific">Planobispora longispora</name>
    <dbReference type="NCBI Taxonomy" id="28887"/>
    <lineage>
        <taxon>Bacteria</taxon>
        <taxon>Bacillati</taxon>
        <taxon>Actinomycetota</taxon>
        <taxon>Actinomycetes</taxon>
        <taxon>Streptosporangiales</taxon>
        <taxon>Streptosporangiaceae</taxon>
        <taxon>Planobispora</taxon>
    </lineage>
</organism>
<comment type="caution">
    <text evidence="3">The sequence shown here is derived from an EMBL/GenBank/DDBJ whole genome shotgun (WGS) entry which is preliminary data.</text>
</comment>
<evidence type="ECO:0000313" key="3">
    <source>
        <dbReference type="EMBL" id="GIH78069.1"/>
    </source>
</evidence>
<evidence type="ECO:0000256" key="1">
    <source>
        <dbReference type="SAM" id="MobiDB-lite"/>
    </source>
</evidence>
<feature type="transmembrane region" description="Helical" evidence="2">
    <location>
        <begin position="108"/>
        <end position="129"/>
    </location>
</feature>
<feature type="transmembrane region" description="Helical" evidence="2">
    <location>
        <begin position="53"/>
        <end position="74"/>
    </location>
</feature>